<dbReference type="Pfam" id="PF02371">
    <property type="entry name" value="Transposase_20"/>
    <property type="match status" value="1"/>
</dbReference>
<dbReference type="InterPro" id="IPR002525">
    <property type="entry name" value="Transp_IS110-like_N"/>
</dbReference>
<reference evidence="5 6" key="1">
    <citation type="submission" date="2016-11" db="EMBL/GenBank/DDBJ databases">
        <title>Study of marine rhodopsin-containing bacteria.</title>
        <authorList>
            <person name="Yoshizawa S."/>
            <person name="Kumagai Y."/>
            <person name="Kogure K."/>
        </authorList>
    </citation>
    <scope>NUCLEOTIDE SEQUENCE [LARGE SCALE GENOMIC DNA]</scope>
    <source>
        <strain evidence="5 6">SAORIC-28</strain>
    </source>
</reference>
<dbReference type="InterPro" id="IPR003346">
    <property type="entry name" value="Transposase_20"/>
</dbReference>
<gene>
    <name evidence="4" type="ORF">BSZ37_00740</name>
    <name evidence="5" type="ORF">BSZ37_12655</name>
</gene>
<evidence type="ECO:0000313" key="4">
    <source>
        <dbReference type="EMBL" id="PAP75079.1"/>
    </source>
</evidence>
<dbReference type="EMBL" id="MQWD01000001">
    <property type="protein sequence ID" value="PAP77222.1"/>
    <property type="molecule type" value="Genomic_DNA"/>
</dbReference>
<feature type="domain" description="Transposase IS110-like N-terminal" evidence="2">
    <location>
        <begin position="6"/>
        <end position="153"/>
    </location>
</feature>
<organism evidence="5 6">
    <name type="scientific">Rubrivirga marina</name>
    <dbReference type="NCBI Taxonomy" id="1196024"/>
    <lineage>
        <taxon>Bacteria</taxon>
        <taxon>Pseudomonadati</taxon>
        <taxon>Rhodothermota</taxon>
        <taxon>Rhodothermia</taxon>
        <taxon>Rhodothermales</taxon>
        <taxon>Rubricoccaceae</taxon>
        <taxon>Rubrivirga</taxon>
    </lineage>
</organism>
<feature type="region of interest" description="Disordered" evidence="1">
    <location>
        <begin position="340"/>
        <end position="363"/>
    </location>
</feature>
<dbReference type="Pfam" id="PF01548">
    <property type="entry name" value="DEDD_Tnp_IS110"/>
    <property type="match status" value="1"/>
</dbReference>
<dbReference type="GO" id="GO:0004803">
    <property type="term" value="F:transposase activity"/>
    <property type="evidence" value="ECO:0007669"/>
    <property type="project" value="InterPro"/>
</dbReference>
<dbReference type="EMBL" id="MQWD01000001">
    <property type="protein sequence ID" value="PAP75079.1"/>
    <property type="molecule type" value="Genomic_DNA"/>
</dbReference>
<dbReference type="Proteomes" id="UP000216339">
    <property type="component" value="Unassembled WGS sequence"/>
</dbReference>
<dbReference type="PANTHER" id="PTHR33055">
    <property type="entry name" value="TRANSPOSASE FOR INSERTION SEQUENCE ELEMENT IS1111A"/>
    <property type="match status" value="1"/>
</dbReference>
<keyword evidence="6" id="KW-1185">Reference proteome</keyword>
<dbReference type="GO" id="GO:0006313">
    <property type="term" value="P:DNA transposition"/>
    <property type="evidence" value="ECO:0007669"/>
    <property type="project" value="InterPro"/>
</dbReference>
<dbReference type="InterPro" id="IPR047650">
    <property type="entry name" value="Transpos_IS110"/>
</dbReference>
<evidence type="ECO:0000259" key="2">
    <source>
        <dbReference type="Pfam" id="PF01548"/>
    </source>
</evidence>
<dbReference type="AlphaFoldDB" id="A0A271J153"/>
<dbReference type="PANTHER" id="PTHR33055:SF15">
    <property type="entry name" value="TRANSPOSASE-RELATED"/>
    <property type="match status" value="1"/>
</dbReference>
<name>A0A271J153_9BACT</name>
<evidence type="ECO:0000259" key="3">
    <source>
        <dbReference type="Pfam" id="PF02371"/>
    </source>
</evidence>
<feature type="domain" description="Transposase IS116/IS110/IS902 C-terminal" evidence="3">
    <location>
        <begin position="202"/>
        <end position="285"/>
    </location>
</feature>
<evidence type="ECO:0000313" key="5">
    <source>
        <dbReference type="EMBL" id="PAP77222.1"/>
    </source>
</evidence>
<comment type="caution">
    <text evidence="5">The sequence shown here is derived from an EMBL/GenBank/DDBJ whole genome shotgun (WGS) entry which is preliminary data.</text>
</comment>
<dbReference type="GO" id="GO:0003677">
    <property type="term" value="F:DNA binding"/>
    <property type="evidence" value="ECO:0007669"/>
    <property type="project" value="InterPro"/>
</dbReference>
<proteinExistence type="predicted"/>
<evidence type="ECO:0000256" key="1">
    <source>
        <dbReference type="SAM" id="MobiDB-lite"/>
    </source>
</evidence>
<sequence>MTSFTGLDLHKRSVTATTLDAEGVVVATAKMPCRPDALRAYFAQQPGHHAATVECTTGWYWVRDALADRADGGPEVDLTLAHAKGVKAIAAAKVKTDAADARTLAHLLRTDLLPEAHMISDEMRPLRDVLRTRLRLVERRVAAQNSVARLLEKHNVRDVADLDAFGRLQAETHIEQAELLHQQIKRLEKHLRIHLVPDADVQRLFRIPGIGQAVAFSIRLEVDDVSRFETDRQFFSYCRLVPGADNSGDRVRHKRSRDGNRYLKLAFSHAAVRAIQYYPEVRDWYKTKRRRKPEAVARALVAKEIARVVYHVLRKQEDFNGRFKGRPLSRLKKEQWPLLASPAGITGDGEPQARPPSAGMGSE</sequence>
<accession>A0A271J153</accession>
<evidence type="ECO:0000313" key="6">
    <source>
        <dbReference type="Proteomes" id="UP000216339"/>
    </source>
</evidence>
<dbReference type="NCBIfam" id="NF033542">
    <property type="entry name" value="transpos_IS110"/>
    <property type="match status" value="1"/>
</dbReference>
<dbReference type="RefSeq" id="WP_179299617.1">
    <property type="nucleotide sequence ID" value="NZ_MQWD01000001.1"/>
</dbReference>
<protein>
    <submittedName>
        <fullName evidence="5">Uncharacterized protein</fullName>
    </submittedName>
</protein>